<dbReference type="Pfam" id="PF01230">
    <property type="entry name" value="HIT"/>
    <property type="match status" value="1"/>
</dbReference>
<dbReference type="SUPFAM" id="SSF56317">
    <property type="entry name" value="Carbon-nitrogen hydrolase"/>
    <property type="match status" value="1"/>
</dbReference>
<dbReference type="GO" id="GO:0000166">
    <property type="term" value="F:nucleotide binding"/>
    <property type="evidence" value="ECO:0007669"/>
    <property type="project" value="UniProtKB-KW"/>
</dbReference>
<evidence type="ECO:0000256" key="3">
    <source>
        <dbReference type="ARBA" id="ARBA00022801"/>
    </source>
</evidence>
<dbReference type="Gene3D" id="3.60.110.10">
    <property type="entry name" value="Carbon-nitrogen hydrolase"/>
    <property type="match status" value="1"/>
</dbReference>
<dbReference type="Pfam" id="PF00795">
    <property type="entry name" value="CN_hydrolase"/>
    <property type="match status" value="1"/>
</dbReference>
<dbReference type="EC" id="3.6.1.29" evidence="1"/>
<dbReference type="InterPro" id="IPR045254">
    <property type="entry name" value="Nit1/2_C-N_Hydrolase"/>
</dbReference>
<dbReference type="Proteomes" id="UP000616769">
    <property type="component" value="Unassembled WGS sequence"/>
</dbReference>
<feature type="site" description="Important for induction of apoptosis" evidence="7">
    <location>
        <position position="447"/>
    </location>
</feature>
<dbReference type="VEuPathDB" id="VectorBase:SSCA003457"/>
<evidence type="ECO:0000256" key="4">
    <source>
        <dbReference type="ARBA" id="ARBA00047780"/>
    </source>
</evidence>
<evidence type="ECO:0000256" key="6">
    <source>
        <dbReference type="PIRSR" id="PIRSR639383-2"/>
    </source>
</evidence>
<evidence type="ECO:0000256" key="5">
    <source>
        <dbReference type="PIRSR" id="PIRSR639383-1"/>
    </source>
</evidence>
<organism evidence="8 9">
    <name type="scientific">Sarcoptes scabiei</name>
    <name type="common">Itch mite</name>
    <name type="synonym">Acarus scabiei</name>
    <dbReference type="NCBI Taxonomy" id="52283"/>
    <lineage>
        <taxon>Eukaryota</taxon>
        <taxon>Metazoa</taxon>
        <taxon>Ecdysozoa</taxon>
        <taxon>Arthropoda</taxon>
        <taxon>Chelicerata</taxon>
        <taxon>Arachnida</taxon>
        <taxon>Acari</taxon>
        <taxon>Acariformes</taxon>
        <taxon>Sarcoptiformes</taxon>
        <taxon>Astigmata</taxon>
        <taxon>Psoroptidia</taxon>
        <taxon>Sarcoptoidea</taxon>
        <taxon>Sarcoptidae</taxon>
        <taxon>Sarcoptinae</taxon>
        <taxon>Sarcoptes</taxon>
    </lineage>
</organism>
<sequence>MFLNQNRFILVRTIGLIQNKSFLCKVIGMDLKNLHQSSRVSTKIAVIQLNCNDDKNENFLTAEKLIKAAHNDGAKMAFLPECFDMICPSKKMTMENAETIDGALIGKYRSLASHLKLWLSLGGLHEKDKQSVDDPRVNNAHLIISDDGEIVSIYRKVHLFNLDIPGTKLIESEFSKPGKAVVAPPSTVCGRIGQGICYDVRFPEFSISLAKAGADILTFPSSFTVPTGKAHWEILLRSRAIETQCYVVAAAQTGKHNEKRSSYGNSMIIDPWGEIMAHITEDKPGYALASIDLEHLAKVRQRLPIWSDRRPELYGLIRPATQSKFDDEYDEDFQFGPTAIVKPYQIFAKTTYSIGFLNHRPILPGHILVSPLRSDVKRFNDLKQEEIFDLFDLIQKLQTIIEKVYATASSTIAIQDGKDAGQSIEHLHVHVLPRKSTDFDGKIDSIYAKLEQHDKEDNLFKQRLLREEELLEQCKTLRLNYRHLIASNKNRS</sequence>
<dbReference type="FunFam" id="3.30.428.10:FF:000011">
    <property type="entry name" value="Fragile histidine triad"/>
    <property type="match status" value="1"/>
</dbReference>
<dbReference type="OrthoDB" id="680339at2759"/>
<dbReference type="InterPro" id="IPR019808">
    <property type="entry name" value="Histidine_triad_CS"/>
</dbReference>
<dbReference type="PROSITE" id="PS51084">
    <property type="entry name" value="HIT_2"/>
    <property type="match status" value="1"/>
</dbReference>
<dbReference type="InterPro" id="IPR036265">
    <property type="entry name" value="HIT-like_sf"/>
</dbReference>
<comment type="catalytic activity">
    <reaction evidence="4">
        <text>P(1),P(3)-bis(5'-adenosyl) triphosphate + H2O = AMP + ADP + 2 H(+)</text>
        <dbReference type="Rhea" id="RHEA:13893"/>
        <dbReference type="ChEBI" id="CHEBI:15377"/>
        <dbReference type="ChEBI" id="CHEBI:15378"/>
        <dbReference type="ChEBI" id="CHEBI:58529"/>
        <dbReference type="ChEBI" id="CHEBI:456215"/>
        <dbReference type="ChEBI" id="CHEBI:456216"/>
        <dbReference type="EC" id="3.6.1.29"/>
    </reaction>
</comment>
<accession>A0A132AE66</accession>
<protein>
    <recommendedName>
        <fullName evidence="1">bis(5'-adenosyl)-triphosphatase</fullName>
        <ecNumber evidence="1">3.6.1.29</ecNumber>
    </recommendedName>
</protein>
<dbReference type="PANTHER" id="PTHR23088:SF27">
    <property type="entry name" value="DEAMINATED GLUTATHIONE AMIDASE"/>
    <property type="match status" value="1"/>
</dbReference>
<dbReference type="Gene3D" id="3.30.428.10">
    <property type="entry name" value="HIT-like"/>
    <property type="match status" value="1"/>
</dbReference>
<gene>
    <name evidence="8" type="ORF">QR98_0078150</name>
</gene>
<evidence type="ECO:0000313" key="8">
    <source>
        <dbReference type="EMBL" id="KPM09281.1"/>
    </source>
</evidence>
<dbReference type="InterPro" id="IPR001110">
    <property type="entry name" value="UPF0012_CS"/>
</dbReference>
<dbReference type="SUPFAM" id="SSF54197">
    <property type="entry name" value="HIT-like"/>
    <property type="match status" value="1"/>
</dbReference>
<evidence type="ECO:0000256" key="7">
    <source>
        <dbReference type="PIRSR" id="PIRSR639383-3"/>
    </source>
</evidence>
<dbReference type="PROSITE" id="PS00892">
    <property type="entry name" value="HIT_1"/>
    <property type="match status" value="1"/>
</dbReference>
<feature type="binding site" evidence="6">
    <location>
        <position position="415"/>
    </location>
    <ligand>
        <name>substrate</name>
    </ligand>
</feature>
<feature type="binding site" evidence="6">
    <location>
        <position position="358"/>
    </location>
    <ligand>
        <name>substrate</name>
    </ligand>
</feature>
<keyword evidence="3" id="KW-0378">Hydrolase</keyword>
<dbReference type="EMBL" id="JXLN01013336">
    <property type="protein sequence ID" value="KPM09281.1"/>
    <property type="molecule type" value="Genomic_DNA"/>
</dbReference>
<evidence type="ECO:0000313" key="9">
    <source>
        <dbReference type="Proteomes" id="UP000616769"/>
    </source>
</evidence>
<keyword evidence="2" id="KW-0547">Nucleotide-binding</keyword>
<evidence type="ECO:0000256" key="1">
    <source>
        <dbReference type="ARBA" id="ARBA00012377"/>
    </source>
</evidence>
<reference evidence="8 9" key="1">
    <citation type="journal article" date="2015" name="Parasit. Vectors">
        <title>Draft genome of the scabies mite.</title>
        <authorList>
            <person name="Rider S.D.Jr."/>
            <person name="Morgan M.S."/>
            <person name="Arlian L.G."/>
        </authorList>
    </citation>
    <scope>NUCLEOTIDE SEQUENCE [LARGE SCALE GENOMIC DNA]</scope>
    <source>
        <strain evidence="8">Arlian Lab</strain>
    </source>
</reference>
<dbReference type="PROSITE" id="PS50263">
    <property type="entry name" value="CN_HYDROLASE"/>
    <property type="match status" value="1"/>
</dbReference>
<dbReference type="InterPro" id="IPR039383">
    <property type="entry name" value="FHIT"/>
</dbReference>
<comment type="caution">
    <text evidence="8">The sequence shown here is derived from an EMBL/GenBank/DDBJ whole genome shotgun (WGS) entry which is preliminary data.</text>
</comment>
<proteinExistence type="predicted"/>
<dbReference type="CDD" id="cd07572">
    <property type="entry name" value="nit"/>
    <property type="match status" value="1"/>
</dbReference>
<dbReference type="PROSITE" id="PS01227">
    <property type="entry name" value="UPF0012"/>
    <property type="match status" value="1"/>
</dbReference>
<feature type="binding site" evidence="6">
    <location>
        <position position="430"/>
    </location>
    <ligand>
        <name>substrate</name>
    </ligand>
</feature>
<dbReference type="InterPro" id="IPR036526">
    <property type="entry name" value="C-N_Hydrolase_sf"/>
</dbReference>
<dbReference type="GO" id="GO:0047710">
    <property type="term" value="F:bis(5'-adenosyl)-triphosphatase activity"/>
    <property type="evidence" value="ECO:0007669"/>
    <property type="project" value="UniProtKB-EC"/>
</dbReference>
<dbReference type="CDD" id="cd01275">
    <property type="entry name" value="FHIT"/>
    <property type="match status" value="1"/>
</dbReference>
<name>A0A132AE66_SARSC</name>
<dbReference type="InterPro" id="IPR011146">
    <property type="entry name" value="HIT-like"/>
</dbReference>
<dbReference type="AlphaFoldDB" id="A0A132AE66"/>
<dbReference type="PANTHER" id="PTHR23088">
    <property type="entry name" value="NITRILASE-RELATED"/>
    <property type="match status" value="1"/>
</dbReference>
<evidence type="ECO:0000256" key="2">
    <source>
        <dbReference type="ARBA" id="ARBA00022741"/>
    </source>
</evidence>
<dbReference type="InterPro" id="IPR003010">
    <property type="entry name" value="C-N_Hydrolase"/>
</dbReference>
<dbReference type="GO" id="GO:0016811">
    <property type="term" value="F:hydrolase activity, acting on carbon-nitrogen (but not peptide) bonds, in linear amides"/>
    <property type="evidence" value="ECO:0007669"/>
    <property type="project" value="InterPro"/>
</dbReference>
<feature type="active site" description="Tele-AMP-histidine intermediate" evidence="5">
    <location>
        <position position="428"/>
    </location>
</feature>